<proteinExistence type="predicted"/>
<reference evidence="1" key="1">
    <citation type="submission" date="2014-09" db="EMBL/GenBank/DDBJ databases">
        <authorList>
            <person name="Magalhaes I.L.F."/>
            <person name="Oliveira U."/>
            <person name="Santos F.R."/>
            <person name="Vidigal T.H.D.A."/>
            <person name="Brescovit A.D."/>
            <person name="Santos A.J."/>
        </authorList>
    </citation>
    <scope>NUCLEOTIDE SEQUENCE</scope>
    <source>
        <tissue evidence="1">Shoot tissue taken approximately 20 cm above the soil surface</tissue>
    </source>
</reference>
<dbReference type="EMBL" id="GBRH01193887">
    <property type="protein sequence ID" value="JAE04009.1"/>
    <property type="molecule type" value="Transcribed_RNA"/>
</dbReference>
<protein>
    <submittedName>
        <fullName evidence="1">Uncharacterized protein</fullName>
    </submittedName>
</protein>
<dbReference type="AlphaFoldDB" id="A0A0A9EYF4"/>
<sequence>MTAGSDHRLGSHFKADITLEHGSTVATLCSFIPRDTHKGTIGNHFVLLHGIMDRRFRFQWLRCNVILQARGLGAERWKV</sequence>
<organism evidence="1">
    <name type="scientific">Arundo donax</name>
    <name type="common">Giant reed</name>
    <name type="synonym">Donax arundinaceus</name>
    <dbReference type="NCBI Taxonomy" id="35708"/>
    <lineage>
        <taxon>Eukaryota</taxon>
        <taxon>Viridiplantae</taxon>
        <taxon>Streptophyta</taxon>
        <taxon>Embryophyta</taxon>
        <taxon>Tracheophyta</taxon>
        <taxon>Spermatophyta</taxon>
        <taxon>Magnoliopsida</taxon>
        <taxon>Liliopsida</taxon>
        <taxon>Poales</taxon>
        <taxon>Poaceae</taxon>
        <taxon>PACMAD clade</taxon>
        <taxon>Arundinoideae</taxon>
        <taxon>Arundineae</taxon>
        <taxon>Arundo</taxon>
    </lineage>
</organism>
<name>A0A0A9EYF4_ARUDO</name>
<reference evidence="1" key="2">
    <citation type="journal article" date="2015" name="Data Brief">
        <title>Shoot transcriptome of the giant reed, Arundo donax.</title>
        <authorList>
            <person name="Barrero R.A."/>
            <person name="Guerrero F.D."/>
            <person name="Moolhuijzen P."/>
            <person name="Goolsby J.A."/>
            <person name="Tidwell J."/>
            <person name="Bellgard S.E."/>
            <person name="Bellgard M.I."/>
        </authorList>
    </citation>
    <scope>NUCLEOTIDE SEQUENCE</scope>
    <source>
        <tissue evidence="1">Shoot tissue taken approximately 20 cm above the soil surface</tissue>
    </source>
</reference>
<evidence type="ECO:0000313" key="1">
    <source>
        <dbReference type="EMBL" id="JAE04009.1"/>
    </source>
</evidence>
<accession>A0A0A9EYF4</accession>